<feature type="binding site" evidence="15">
    <location>
        <position position="115"/>
    </location>
    <ligand>
        <name>Mg(2+)</name>
        <dbReference type="ChEBI" id="CHEBI:18420"/>
    </ligand>
</feature>
<dbReference type="EC" id="3.1.26.3" evidence="15"/>
<comment type="subcellular location">
    <subcellularLocation>
        <location evidence="2 15">Cytoplasm</location>
    </subcellularLocation>
</comment>
<dbReference type="FunFam" id="1.10.1520.10:FF:000001">
    <property type="entry name" value="Ribonuclease 3"/>
    <property type="match status" value="1"/>
</dbReference>
<evidence type="ECO:0000256" key="7">
    <source>
        <dbReference type="ARBA" id="ARBA00022664"/>
    </source>
</evidence>
<dbReference type="GO" id="GO:0046872">
    <property type="term" value="F:metal ion binding"/>
    <property type="evidence" value="ECO:0007669"/>
    <property type="project" value="UniProtKB-KW"/>
</dbReference>
<evidence type="ECO:0000256" key="13">
    <source>
        <dbReference type="ARBA" id="ARBA00022842"/>
    </source>
</evidence>
<accession>A0A5D0MLR8</accession>
<proteinExistence type="inferred from homology"/>
<dbReference type="GO" id="GO:0003725">
    <property type="term" value="F:double-stranded RNA binding"/>
    <property type="evidence" value="ECO:0007669"/>
    <property type="project" value="TreeGrafter"/>
</dbReference>
<dbReference type="PROSITE" id="PS00517">
    <property type="entry name" value="RNASE_3_1"/>
    <property type="match status" value="1"/>
</dbReference>
<name>A0A5D0MLR8_FLESI</name>
<keyword evidence="12 15" id="KW-0378">Hydrolase</keyword>
<evidence type="ECO:0000313" key="18">
    <source>
        <dbReference type="EMBL" id="TYB32553.1"/>
    </source>
</evidence>
<evidence type="ECO:0000256" key="3">
    <source>
        <dbReference type="ARBA" id="ARBA00010183"/>
    </source>
</evidence>
<evidence type="ECO:0000313" key="19">
    <source>
        <dbReference type="Proteomes" id="UP000323337"/>
    </source>
</evidence>
<evidence type="ECO:0000256" key="1">
    <source>
        <dbReference type="ARBA" id="ARBA00000109"/>
    </source>
</evidence>
<feature type="domain" description="RNase III" evidence="17">
    <location>
        <begin position="2"/>
        <end position="129"/>
    </location>
</feature>
<dbReference type="SUPFAM" id="SSF54768">
    <property type="entry name" value="dsRNA-binding domain-like"/>
    <property type="match status" value="1"/>
</dbReference>
<dbReference type="AlphaFoldDB" id="A0A5D0MLR8"/>
<dbReference type="GO" id="GO:0019843">
    <property type="term" value="F:rRNA binding"/>
    <property type="evidence" value="ECO:0007669"/>
    <property type="project" value="UniProtKB-KW"/>
</dbReference>
<dbReference type="SMART" id="SM00358">
    <property type="entry name" value="DSRM"/>
    <property type="match status" value="1"/>
</dbReference>
<evidence type="ECO:0000256" key="9">
    <source>
        <dbReference type="ARBA" id="ARBA00022722"/>
    </source>
</evidence>
<dbReference type="PANTHER" id="PTHR11207:SF0">
    <property type="entry name" value="RIBONUCLEASE 3"/>
    <property type="match status" value="1"/>
</dbReference>
<dbReference type="Gene3D" id="3.30.160.20">
    <property type="match status" value="1"/>
</dbReference>
<comment type="cofactor">
    <cofactor evidence="15">
        <name>Mg(2+)</name>
        <dbReference type="ChEBI" id="CHEBI:18420"/>
    </cofactor>
</comment>
<dbReference type="GO" id="GO:0042802">
    <property type="term" value="F:identical protein binding"/>
    <property type="evidence" value="ECO:0007669"/>
    <property type="project" value="UniProtKB-ARBA"/>
</dbReference>
<feature type="domain" description="DRBM" evidence="16">
    <location>
        <begin position="156"/>
        <end position="225"/>
    </location>
</feature>
<keyword evidence="7 15" id="KW-0507">mRNA processing</keyword>
<dbReference type="GO" id="GO:0004525">
    <property type="term" value="F:ribonuclease III activity"/>
    <property type="evidence" value="ECO:0007669"/>
    <property type="project" value="UniProtKB-UniRule"/>
</dbReference>
<gene>
    <name evidence="15 18" type="primary">rnc</name>
    <name evidence="18" type="ORF">FXF49_10930</name>
</gene>
<dbReference type="GO" id="GO:0010468">
    <property type="term" value="P:regulation of gene expression"/>
    <property type="evidence" value="ECO:0007669"/>
    <property type="project" value="TreeGrafter"/>
</dbReference>
<dbReference type="CDD" id="cd00593">
    <property type="entry name" value="RIBOc"/>
    <property type="match status" value="1"/>
</dbReference>
<organism evidence="18 19">
    <name type="scientific">Flexistipes sinusarabici</name>
    <dbReference type="NCBI Taxonomy" id="2352"/>
    <lineage>
        <taxon>Bacteria</taxon>
        <taxon>Pseudomonadati</taxon>
        <taxon>Deferribacterota</taxon>
        <taxon>Deferribacteres</taxon>
        <taxon>Deferribacterales</taxon>
        <taxon>Flexistipitaceae</taxon>
        <taxon>Flexistipes</taxon>
    </lineage>
</organism>
<feature type="active site" evidence="15">
    <location>
        <position position="118"/>
    </location>
</feature>
<dbReference type="InterPro" id="IPR000999">
    <property type="entry name" value="RNase_III_dom"/>
</dbReference>
<evidence type="ECO:0000259" key="16">
    <source>
        <dbReference type="PROSITE" id="PS50137"/>
    </source>
</evidence>
<dbReference type="GO" id="GO:0006364">
    <property type="term" value="P:rRNA processing"/>
    <property type="evidence" value="ECO:0007669"/>
    <property type="project" value="UniProtKB-UniRule"/>
</dbReference>
<keyword evidence="10 15" id="KW-0479">Metal-binding</keyword>
<feature type="binding site" evidence="15">
    <location>
        <position position="42"/>
    </location>
    <ligand>
        <name>Mg(2+)</name>
        <dbReference type="ChEBI" id="CHEBI:18420"/>
    </ligand>
</feature>
<keyword evidence="8 15" id="KW-0819">tRNA processing</keyword>
<evidence type="ECO:0000256" key="10">
    <source>
        <dbReference type="ARBA" id="ARBA00022723"/>
    </source>
</evidence>
<reference evidence="18 19" key="1">
    <citation type="submission" date="2019-08" db="EMBL/GenBank/DDBJ databases">
        <title>Genomic characterization of a novel candidate phylum (ARYD3) from a high temperature, high salinity tertiary oil reservoir in north central Oklahoma, USA.</title>
        <authorList>
            <person name="Youssef N.H."/>
            <person name="Yadav A."/>
            <person name="Elshahed M.S."/>
        </authorList>
    </citation>
    <scope>NUCLEOTIDE SEQUENCE [LARGE SCALE GENOMIC DNA]</scope>
    <source>
        <strain evidence="18">ARYD1</strain>
    </source>
</reference>
<dbReference type="NCBIfam" id="TIGR02191">
    <property type="entry name" value="RNaseIII"/>
    <property type="match status" value="1"/>
</dbReference>
<evidence type="ECO:0000256" key="15">
    <source>
        <dbReference type="HAMAP-Rule" id="MF_00104"/>
    </source>
</evidence>
<feature type="binding site" evidence="15">
    <location>
        <position position="118"/>
    </location>
    <ligand>
        <name>Mg(2+)</name>
        <dbReference type="ChEBI" id="CHEBI:18420"/>
    </ligand>
</feature>
<dbReference type="Pfam" id="PF00035">
    <property type="entry name" value="dsrm"/>
    <property type="match status" value="1"/>
</dbReference>
<comment type="function">
    <text evidence="15">Digests double-stranded RNA. Involved in the processing of primary rRNA transcript to yield the immediate precursors to the large and small rRNAs (23S and 16S). Processes some mRNAs, and tRNAs when they are encoded in the rRNA operon. Processes pre-crRNA and tracrRNA of type II CRISPR loci if present in the organism.</text>
</comment>
<feature type="active site" evidence="15">
    <location>
        <position position="46"/>
    </location>
</feature>
<dbReference type="GO" id="GO:0006397">
    <property type="term" value="P:mRNA processing"/>
    <property type="evidence" value="ECO:0007669"/>
    <property type="project" value="UniProtKB-UniRule"/>
</dbReference>
<dbReference type="GO" id="GO:0005737">
    <property type="term" value="C:cytoplasm"/>
    <property type="evidence" value="ECO:0007669"/>
    <property type="project" value="UniProtKB-SubCell"/>
</dbReference>
<dbReference type="HAMAP" id="MF_00104">
    <property type="entry name" value="RNase_III"/>
    <property type="match status" value="1"/>
</dbReference>
<dbReference type="PROSITE" id="PS50142">
    <property type="entry name" value="RNASE_3_2"/>
    <property type="match status" value="1"/>
</dbReference>
<evidence type="ECO:0000256" key="5">
    <source>
        <dbReference type="ARBA" id="ARBA00022490"/>
    </source>
</evidence>
<dbReference type="PANTHER" id="PTHR11207">
    <property type="entry name" value="RIBONUCLEASE III"/>
    <property type="match status" value="1"/>
</dbReference>
<dbReference type="Pfam" id="PF14622">
    <property type="entry name" value="Ribonucleas_3_3"/>
    <property type="match status" value="1"/>
</dbReference>
<dbReference type="SMART" id="SM00535">
    <property type="entry name" value="RIBOc"/>
    <property type="match status" value="1"/>
</dbReference>
<keyword evidence="14 15" id="KW-0694">RNA-binding</keyword>
<dbReference type="Gene3D" id="1.10.1520.10">
    <property type="entry name" value="Ribonuclease III domain"/>
    <property type="match status" value="1"/>
</dbReference>
<dbReference type="CDD" id="cd10845">
    <property type="entry name" value="DSRM_RNAse_III_family"/>
    <property type="match status" value="1"/>
</dbReference>
<keyword evidence="15" id="KW-0699">rRNA-binding</keyword>
<keyword evidence="5 15" id="KW-0963">Cytoplasm</keyword>
<evidence type="ECO:0000256" key="11">
    <source>
        <dbReference type="ARBA" id="ARBA00022759"/>
    </source>
</evidence>
<comment type="subunit">
    <text evidence="4 15">Homodimer.</text>
</comment>
<evidence type="ECO:0000256" key="12">
    <source>
        <dbReference type="ARBA" id="ARBA00022801"/>
    </source>
</evidence>
<dbReference type="GO" id="GO:0008033">
    <property type="term" value="P:tRNA processing"/>
    <property type="evidence" value="ECO:0007669"/>
    <property type="project" value="UniProtKB-KW"/>
</dbReference>
<keyword evidence="11 15" id="KW-0255">Endonuclease</keyword>
<comment type="caution">
    <text evidence="18">The sequence shown here is derived from an EMBL/GenBank/DDBJ whole genome shotgun (WGS) entry which is preliminary data.</text>
</comment>
<dbReference type="InterPro" id="IPR014720">
    <property type="entry name" value="dsRBD_dom"/>
</dbReference>
<keyword evidence="13 15" id="KW-0460">Magnesium</keyword>
<dbReference type="InterPro" id="IPR036389">
    <property type="entry name" value="RNase_III_sf"/>
</dbReference>
<evidence type="ECO:0000256" key="2">
    <source>
        <dbReference type="ARBA" id="ARBA00004496"/>
    </source>
</evidence>
<evidence type="ECO:0000259" key="17">
    <source>
        <dbReference type="PROSITE" id="PS50142"/>
    </source>
</evidence>
<dbReference type="Proteomes" id="UP000323337">
    <property type="component" value="Unassembled WGS sequence"/>
</dbReference>
<protein>
    <recommendedName>
        <fullName evidence="15">Ribonuclease 3</fullName>
        <ecNumber evidence="15">3.1.26.3</ecNumber>
    </recommendedName>
    <alternativeName>
        <fullName evidence="15">Ribonuclease III</fullName>
        <shortName evidence="15">RNase III</shortName>
    </alternativeName>
</protein>
<keyword evidence="6 15" id="KW-0698">rRNA processing</keyword>
<evidence type="ECO:0000256" key="14">
    <source>
        <dbReference type="ARBA" id="ARBA00022884"/>
    </source>
</evidence>
<comment type="catalytic activity">
    <reaction evidence="1 15">
        <text>Endonucleolytic cleavage to 5'-phosphomonoester.</text>
        <dbReference type="EC" id="3.1.26.3"/>
    </reaction>
</comment>
<comment type="similarity">
    <text evidence="3">Belongs to the ribonuclease III family.</text>
</comment>
<evidence type="ECO:0000256" key="4">
    <source>
        <dbReference type="ARBA" id="ARBA00011738"/>
    </source>
</evidence>
<dbReference type="FunFam" id="3.30.160.20:FF:000003">
    <property type="entry name" value="Ribonuclease 3"/>
    <property type="match status" value="1"/>
</dbReference>
<dbReference type="SUPFAM" id="SSF69065">
    <property type="entry name" value="RNase III domain-like"/>
    <property type="match status" value="1"/>
</dbReference>
<keyword evidence="9 15" id="KW-0540">Nuclease</keyword>
<dbReference type="PROSITE" id="PS50137">
    <property type="entry name" value="DS_RBD"/>
    <property type="match status" value="1"/>
</dbReference>
<dbReference type="InterPro" id="IPR011907">
    <property type="entry name" value="RNase_III"/>
</dbReference>
<evidence type="ECO:0000256" key="6">
    <source>
        <dbReference type="ARBA" id="ARBA00022552"/>
    </source>
</evidence>
<sequence>MLDNLQKEIDYFFSNTELLFEAVTHSSYSNEQNLNRNYERLEFLGDAVLQLIVSEYLIKEYKTFDEGILSMYRGYFVSEDFLSKIASALNLGSYVKLGKGEAQSGGKEKPSLLCDIFESLVAAIYLDGGYEQAKRVVLDLMINKIDDTISNRSFVDNKTELQKLTQKKFECLPEYEVISEEGPEHDKVFTIAVAAEGDILGYGKGKSKKRAEQNAAGAALKKLVDE</sequence>
<evidence type="ECO:0000256" key="8">
    <source>
        <dbReference type="ARBA" id="ARBA00022694"/>
    </source>
</evidence>
<dbReference type="EMBL" id="VSIV01000324">
    <property type="protein sequence ID" value="TYB32553.1"/>
    <property type="molecule type" value="Genomic_DNA"/>
</dbReference>